<dbReference type="Proteomes" id="UP000033769">
    <property type="component" value="Unassembled WGS sequence"/>
</dbReference>
<dbReference type="InterPro" id="IPR029028">
    <property type="entry name" value="Alpha/beta_knot_MTases"/>
</dbReference>
<reference evidence="18" key="3">
    <citation type="submission" date="2018-03" db="EMBL/GenBank/DDBJ databases">
        <authorList>
            <person name="Batty M. E."/>
            <person name="Batty M E."/>
        </authorList>
    </citation>
    <scope>NUCLEOTIDE SEQUENCE [LARGE SCALE GENOMIC DNA]</scope>
    <source>
        <strain evidence="18">Gilliam</strain>
    </source>
</reference>
<evidence type="ECO:0000313" key="15">
    <source>
        <dbReference type="EMBL" id="KJV53222.1"/>
    </source>
</evidence>
<dbReference type="PANTHER" id="PTHR30027">
    <property type="entry name" value="RIBOSOMAL RNA SMALL SUBUNIT METHYLTRANSFERASE E"/>
    <property type="match status" value="1"/>
</dbReference>
<feature type="domain" description="Ribosomal RNA small subunit methyltransferase E methyltransferase" evidence="13">
    <location>
        <begin position="82"/>
        <end position="241"/>
    </location>
</feature>
<keyword evidence="18" id="KW-1185">Reference proteome</keyword>
<comment type="function">
    <text evidence="10 12">Specifically methylates the N3 position of the uracil ring of uridine 1498 (m3U1498) in 16S rRNA. Acts on the fully assembled 30S ribosomal subunit.</text>
</comment>
<dbReference type="GO" id="GO:0070042">
    <property type="term" value="F:rRNA (uridine-N3-)-methyltransferase activity"/>
    <property type="evidence" value="ECO:0007669"/>
    <property type="project" value="TreeGrafter"/>
</dbReference>
<evidence type="ECO:0000256" key="3">
    <source>
        <dbReference type="ARBA" id="ARBA00012328"/>
    </source>
</evidence>
<organism evidence="15 17">
    <name type="scientific">Orientia tsutsugamushi str. Gilliam</name>
    <dbReference type="NCBI Taxonomy" id="1359184"/>
    <lineage>
        <taxon>Bacteria</taxon>
        <taxon>Pseudomonadati</taxon>
        <taxon>Pseudomonadota</taxon>
        <taxon>Alphaproteobacteria</taxon>
        <taxon>Rickettsiales</taxon>
        <taxon>Rickettsiaceae</taxon>
        <taxon>Rickettsieae</taxon>
        <taxon>Orientia</taxon>
    </lineage>
</organism>
<comment type="catalytic activity">
    <reaction evidence="11 12">
        <text>uridine(1498) in 16S rRNA + S-adenosyl-L-methionine = N(3)-methyluridine(1498) in 16S rRNA + S-adenosyl-L-homocysteine + H(+)</text>
        <dbReference type="Rhea" id="RHEA:42920"/>
        <dbReference type="Rhea" id="RHEA-COMP:10283"/>
        <dbReference type="Rhea" id="RHEA-COMP:10284"/>
        <dbReference type="ChEBI" id="CHEBI:15378"/>
        <dbReference type="ChEBI" id="CHEBI:57856"/>
        <dbReference type="ChEBI" id="CHEBI:59789"/>
        <dbReference type="ChEBI" id="CHEBI:65315"/>
        <dbReference type="ChEBI" id="CHEBI:74502"/>
        <dbReference type="EC" id="2.1.1.193"/>
    </reaction>
</comment>
<evidence type="ECO:0000256" key="5">
    <source>
        <dbReference type="ARBA" id="ARBA00022490"/>
    </source>
</evidence>
<dbReference type="CDD" id="cd18084">
    <property type="entry name" value="RsmE-like"/>
    <property type="match status" value="1"/>
</dbReference>
<keyword evidence="8 12" id="KW-0808">Transferase</keyword>
<dbReference type="InterPro" id="IPR006700">
    <property type="entry name" value="RsmE"/>
</dbReference>
<evidence type="ECO:0000256" key="8">
    <source>
        <dbReference type="ARBA" id="ARBA00022679"/>
    </source>
</evidence>
<dbReference type="PANTHER" id="PTHR30027:SF3">
    <property type="entry name" value="16S RRNA (URACIL(1498)-N(3))-METHYLTRANSFERASE"/>
    <property type="match status" value="1"/>
</dbReference>
<evidence type="ECO:0000313" key="16">
    <source>
        <dbReference type="EMBL" id="SPR12384.1"/>
    </source>
</evidence>
<dbReference type="EMBL" id="LS398551">
    <property type="protein sequence ID" value="SPR12384.1"/>
    <property type="molecule type" value="Genomic_DNA"/>
</dbReference>
<keyword evidence="6 12" id="KW-0698">rRNA processing</keyword>
<keyword evidence="5 12" id="KW-0963">Cytoplasm</keyword>
<evidence type="ECO:0000256" key="6">
    <source>
        <dbReference type="ARBA" id="ARBA00022552"/>
    </source>
</evidence>
<evidence type="ECO:0000313" key="17">
    <source>
        <dbReference type="Proteomes" id="UP000033769"/>
    </source>
</evidence>
<reference evidence="16" key="2">
    <citation type="submission" date="2018-03" db="EMBL/GenBank/DDBJ databases">
        <authorList>
            <person name="Keele B.F."/>
        </authorList>
    </citation>
    <scope>NUCLEOTIDE SEQUENCE [LARGE SCALE GENOMIC DNA]</scope>
    <source>
        <strain evidence="16">Gilliam</strain>
    </source>
</reference>
<dbReference type="Proteomes" id="UP000244959">
    <property type="component" value="Chromosome I"/>
</dbReference>
<reference evidence="15 17" key="1">
    <citation type="submission" date="2015-02" db="EMBL/GenBank/DDBJ databases">
        <title>Genome Sequencing of Rickettsiales.</title>
        <authorList>
            <person name="Daugherty S.C."/>
            <person name="Su Q."/>
            <person name="Abolude K."/>
            <person name="Beier-Sexton M."/>
            <person name="Carlyon J.A."/>
            <person name="Carter R."/>
            <person name="Day N.P."/>
            <person name="Dumler S.J."/>
            <person name="Dyachenko V."/>
            <person name="Godinez A."/>
            <person name="Kurtti T.J."/>
            <person name="Lichay M."/>
            <person name="Mullins K.E."/>
            <person name="Ott S."/>
            <person name="Pappas-Brown V."/>
            <person name="Paris D.H."/>
            <person name="Patel P."/>
            <person name="Richards A.L."/>
            <person name="Sadzewicz L."/>
            <person name="Sears K."/>
            <person name="Seidman D."/>
            <person name="Sengamalay N."/>
            <person name="Stenos J."/>
            <person name="Tallon L.J."/>
            <person name="Vincent G."/>
            <person name="Fraser C.M."/>
            <person name="Munderloh U."/>
            <person name="Dunning-Hotopp J.C."/>
        </authorList>
    </citation>
    <scope>NUCLEOTIDE SEQUENCE [LARGE SCALE GENOMIC DNA]</scope>
    <source>
        <strain evidence="15 17">Gilliam</strain>
    </source>
</reference>
<evidence type="ECO:0000256" key="12">
    <source>
        <dbReference type="PIRNR" id="PIRNR015601"/>
    </source>
</evidence>
<dbReference type="RefSeq" id="WP_047220455.1">
    <property type="nucleotide sequence ID" value="NZ_LS398551.1"/>
</dbReference>
<keyword evidence="9 12" id="KW-0949">S-adenosyl-L-methionine</keyword>
<evidence type="ECO:0000259" key="14">
    <source>
        <dbReference type="Pfam" id="PF20260"/>
    </source>
</evidence>
<evidence type="ECO:0000256" key="11">
    <source>
        <dbReference type="ARBA" id="ARBA00047944"/>
    </source>
</evidence>
<evidence type="ECO:0000256" key="2">
    <source>
        <dbReference type="ARBA" id="ARBA00005528"/>
    </source>
</evidence>
<proteinExistence type="inferred from homology"/>
<evidence type="ECO:0000256" key="7">
    <source>
        <dbReference type="ARBA" id="ARBA00022603"/>
    </source>
</evidence>
<evidence type="ECO:0000256" key="9">
    <source>
        <dbReference type="ARBA" id="ARBA00022691"/>
    </source>
</evidence>
<dbReference type="GO" id="GO:0005737">
    <property type="term" value="C:cytoplasm"/>
    <property type="evidence" value="ECO:0007669"/>
    <property type="project" value="UniProtKB-SubCell"/>
</dbReference>
<evidence type="ECO:0000256" key="4">
    <source>
        <dbReference type="ARBA" id="ARBA00013673"/>
    </source>
</evidence>
<sequence>MKLKKLHRIYSSIPLSKAGTIKLSREQANYIINVLRCKNNDQIRVFNELNGEYLAIIHHTNNKQVLLQITNQIKEIAKEVAENNLPLVLAQCIIRPERMARVIDMATQIGITNIVPIISEYSQHLKFNTEKYNKIIIESCRQSERLTIPILSSPVTLSHFLSQSNSGYILCANEQEKIQQIHHIPASILSEASILIGPEGGFSEQDQGILSKAEGLIKSISIGRNVLRSETAAIYLLSQLQLLKTMHVHKGNYEDININKVLN</sequence>
<dbReference type="EMBL" id="LANO01000010">
    <property type="protein sequence ID" value="KJV53222.1"/>
    <property type="molecule type" value="Genomic_DNA"/>
</dbReference>
<evidence type="ECO:0000259" key="13">
    <source>
        <dbReference type="Pfam" id="PF04452"/>
    </source>
</evidence>
<dbReference type="AlphaFoldDB" id="A0A0F3MCM1"/>
<comment type="subcellular location">
    <subcellularLocation>
        <location evidence="1 12">Cytoplasm</location>
    </subcellularLocation>
</comment>
<evidence type="ECO:0000256" key="10">
    <source>
        <dbReference type="ARBA" id="ARBA00025699"/>
    </source>
</evidence>
<evidence type="ECO:0000313" key="18">
    <source>
        <dbReference type="Proteomes" id="UP000244959"/>
    </source>
</evidence>
<dbReference type="InterPro" id="IPR046887">
    <property type="entry name" value="RsmE_PUA-like"/>
</dbReference>
<feature type="domain" description="Ribosomal RNA small subunit methyltransferase E PUA-like" evidence="14">
    <location>
        <begin position="23"/>
        <end position="69"/>
    </location>
</feature>
<name>A0A0F3MCM1_ORITS</name>
<dbReference type="EC" id="2.1.1.193" evidence="3 12"/>
<protein>
    <recommendedName>
        <fullName evidence="4 12">Ribosomal RNA small subunit methyltransferase E</fullName>
        <ecNumber evidence="3 12">2.1.1.193</ecNumber>
    </recommendedName>
</protein>
<dbReference type="NCBIfam" id="TIGR00046">
    <property type="entry name" value="RsmE family RNA methyltransferase"/>
    <property type="match status" value="1"/>
</dbReference>
<dbReference type="InterPro" id="IPR029026">
    <property type="entry name" value="tRNA_m1G_MTases_N"/>
</dbReference>
<dbReference type="InterPro" id="IPR046886">
    <property type="entry name" value="RsmE_MTase_dom"/>
</dbReference>
<comment type="similarity">
    <text evidence="2 12">Belongs to the RNA methyltransferase RsmE family.</text>
</comment>
<dbReference type="GO" id="GO:0070475">
    <property type="term" value="P:rRNA base methylation"/>
    <property type="evidence" value="ECO:0007669"/>
    <property type="project" value="TreeGrafter"/>
</dbReference>
<gene>
    <name evidence="16" type="primary">rsmE</name>
    <name evidence="16" type="ORF">GILLIAM_02495</name>
    <name evidence="15" type="ORF">OTSGILL_0905</name>
</gene>
<dbReference type="PIRSF" id="PIRSF015601">
    <property type="entry name" value="MTase_slr0722"/>
    <property type="match status" value="1"/>
</dbReference>
<dbReference type="SUPFAM" id="SSF75217">
    <property type="entry name" value="alpha/beta knot"/>
    <property type="match status" value="1"/>
</dbReference>
<dbReference type="Gene3D" id="3.40.1280.10">
    <property type="match status" value="1"/>
</dbReference>
<evidence type="ECO:0000256" key="1">
    <source>
        <dbReference type="ARBA" id="ARBA00004496"/>
    </source>
</evidence>
<dbReference type="Pfam" id="PF20260">
    <property type="entry name" value="PUA_4"/>
    <property type="match status" value="1"/>
</dbReference>
<dbReference type="Gene3D" id="2.40.240.20">
    <property type="entry name" value="Hypothetical PUA domain-like, domain 1"/>
    <property type="match status" value="1"/>
</dbReference>
<keyword evidence="7 12" id="KW-0489">Methyltransferase</keyword>
<accession>A0A0F3MCM1</accession>
<dbReference type="PATRIC" id="fig|1359184.3.peg.3312"/>
<dbReference type="SUPFAM" id="SSF88697">
    <property type="entry name" value="PUA domain-like"/>
    <property type="match status" value="1"/>
</dbReference>
<dbReference type="InterPro" id="IPR015947">
    <property type="entry name" value="PUA-like_sf"/>
</dbReference>
<dbReference type="Pfam" id="PF04452">
    <property type="entry name" value="Methyltrans_RNA"/>
    <property type="match status" value="1"/>
</dbReference>